<comment type="caution">
    <text evidence="3">The sequence shown here is derived from an EMBL/GenBank/DDBJ whole genome shotgun (WGS) entry which is preliminary data.</text>
</comment>
<evidence type="ECO:0000313" key="4">
    <source>
        <dbReference type="Proteomes" id="UP000593564"/>
    </source>
</evidence>
<name>A0A7J7HD21_CAMSI</name>
<gene>
    <name evidence="3" type="ORF">HYC85_012622</name>
</gene>
<keyword evidence="2" id="KW-0812">Transmembrane</keyword>
<feature type="compositionally biased region" description="Acidic residues" evidence="1">
    <location>
        <begin position="193"/>
        <end position="203"/>
    </location>
</feature>
<dbReference type="Proteomes" id="UP000593564">
    <property type="component" value="Unassembled WGS sequence"/>
</dbReference>
<dbReference type="EMBL" id="JACBKZ010000005">
    <property type="protein sequence ID" value="KAF5950629.1"/>
    <property type="molecule type" value="Genomic_DNA"/>
</dbReference>
<sequence>MNTITITLTTTSSSIPLLTHQSSATIFSHLCPSSTNPISSLSSILPLHISCSRYPKSRTFRTHNSFFNFSTGDDDDDDDDDFGRKRRGRRRRRQWWSEYSPAEMDQEPGILEEFIDSIWIFKVFGSYGWLLPAIVISLLLTTGPKAFLMALALPIGQSTLTLAFKKLKGMTQNNPKRKTKTKKAQRANTASDVELEEEDEEESEGTRKVARGYQSWLSRDDASTFGGWDELDRLKEFDMGSSRRSARTGRSGRTRTEKGKFSGRVRKSDMPLLLRLLIAVFPFLGSWTRML</sequence>
<feature type="transmembrane region" description="Helical" evidence="2">
    <location>
        <begin position="146"/>
        <end position="164"/>
    </location>
</feature>
<proteinExistence type="predicted"/>
<keyword evidence="4" id="KW-1185">Reference proteome</keyword>
<feature type="compositionally biased region" description="Basic residues" evidence="1">
    <location>
        <begin position="175"/>
        <end position="185"/>
    </location>
</feature>
<evidence type="ECO:0000313" key="3">
    <source>
        <dbReference type="EMBL" id="KAF5950629.1"/>
    </source>
</evidence>
<accession>A0A7J7HD21</accession>
<organism evidence="3 4">
    <name type="scientific">Camellia sinensis</name>
    <name type="common">Tea plant</name>
    <name type="synonym">Thea sinensis</name>
    <dbReference type="NCBI Taxonomy" id="4442"/>
    <lineage>
        <taxon>Eukaryota</taxon>
        <taxon>Viridiplantae</taxon>
        <taxon>Streptophyta</taxon>
        <taxon>Embryophyta</taxon>
        <taxon>Tracheophyta</taxon>
        <taxon>Spermatophyta</taxon>
        <taxon>Magnoliopsida</taxon>
        <taxon>eudicotyledons</taxon>
        <taxon>Gunneridae</taxon>
        <taxon>Pentapetalae</taxon>
        <taxon>asterids</taxon>
        <taxon>Ericales</taxon>
        <taxon>Theaceae</taxon>
        <taxon>Camellia</taxon>
    </lineage>
</organism>
<dbReference type="PANTHER" id="PTHR35719">
    <property type="entry name" value="OS01G0680600 PROTEIN"/>
    <property type="match status" value="1"/>
</dbReference>
<feature type="transmembrane region" description="Helical" evidence="2">
    <location>
        <begin position="119"/>
        <end position="140"/>
    </location>
</feature>
<feature type="region of interest" description="Disordered" evidence="1">
    <location>
        <begin position="171"/>
        <end position="206"/>
    </location>
</feature>
<dbReference type="PANTHER" id="PTHR35719:SF2">
    <property type="entry name" value="ABC TRANSMEMBRANE TYPE-1 DOMAIN-CONTAINING PROTEIN"/>
    <property type="match status" value="1"/>
</dbReference>
<protein>
    <submittedName>
        <fullName evidence="3">Uncharacterized protein</fullName>
    </submittedName>
</protein>
<feature type="region of interest" description="Disordered" evidence="1">
    <location>
        <begin position="240"/>
        <end position="263"/>
    </location>
</feature>
<reference evidence="4" key="1">
    <citation type="journal article" date="2020" name="Nat. Commun.">
        <title>Genome assembly of wild tea tree DASZ reveals pedigree and selection history of tea varieties.</title>
        <authorList>
            <person name="Zhang W."/>
            <person name="Zhang Y."/>
            <person name="Qiu H."/>
            <person name="Guo Y."/>
            <person name="Wan H."/>
            <person name="Zhang X."/>
            <person name="Scossa F."/>
            <person name="Alseekh S."/>
            <person name="Zhang Q."/>
            <person name="Wang P."/>
            <person name="Xu L."/>
            <person name="Schmidt M.H."/>
            <person name="Jia X."/>
            <person name="Li D."/>
            <person name="Zhu A."/>
            <person name="Guo F."/>
            <person name="Chen W."/>
            <person name="Ni D."/>
            <person name="Usadel B."/>
            <person name="Fernie A.R."/>
            <person name="Wen W."/>
        </authorList>
    </citation>
    <scope>NUCLEOTIDE SEQUENCE [LARGE SCALE GENOMIC DNA]</scope>
    <source>
        <strain evidence="4">cv. G240</strain>
    </source>
</reference>
<evidence type="ECO:0000256" key="2">
    <source>
        <dbReference type="SAM" id="Phobius"/>
    </source>
</evidence>
<feature type="transmembrane region" description="Helical" evidence="2">
    <location>
        <begin position="272"/>
        <end position="290"/>
    </location>
</feature>
<reference evidence="3 4" key="2">
    <citation type="submission" date="2020-07" db="EMBL/GenBank/DDBJ databases">
        <title>Genome assembly of wild tea tree DASZ reveals pedigree and selection history of tea varieties.</title>
        <authorList>
            <person name="Zhang W."/>
        </authorList>
    </citation>
    <scope>NUCLEOTIDE SEQUENCE [LARGE SCALE GENOMIC DNA]</scope>
    <source>
        <strain evidence="4">cv. G240</strain>
        <tissue evidence="3">Leaf</tissue>
    </source>
</reference>
<feature type="compositionally biased region" description="Basic residues" evidence="1">
    <location>
        <begin position="244"/>
        <end position="253"/>
    </location>
</feature>
<dbReference type="AlphaFoldDB" id="A0A7J7HD21"/>
<keyword evidence="2" id="KW-0472">Membrane</keyword>
<keyword evidence="2" id="KW-1133">Transmembrane helix</keyword>
<evidence type="ECO:0000256" key="1">
    <source>
        <dbReference type="SAM" id="MobiDB-lite"/>
    </source>
</evidence>